<evidence type="ECO:0000313" key="1">
    <source>
        <dbReference type="Proteomes" id="UP000694886"/>
    </source>
</evidence>
<accession>A0AB32WU01</accession>
<dbReference type="Proteomes" id="UP000694886">
    <property type="component" value="Chromosome 8"/>
</dbReference>
<sequence>MEEQFWKQKAGIKWLVEGERNTKFFHMRVKKKRIKSHIFRIQNPYGSWIEDPDLVKSSAVDFFSSLMKKESCAMTRFNDSLIPSILSKNDNVWLCAAPTMEELKVVVFNIDKDSVAGPDGFLSYFYQHCWEIVASDLLDAVVDFFHGAALPRGITSTTVVLLPKNEKASKWSDYRPIKRGLRQGDPISPLLFILAAKYLSRGLNALFAKYPSLHYYSNCSMSERISGWDNKILSPGGRITLLRNVLSSMPIYLLQTCNNIWSQYMRAKYCASQIPRYVQSKLHDSQTWKRMLASCPVCYFYDNGAWNVDKLNNVLPEEVVMEIIKISIDTSSTDLAYWVPTSDGQFTIKSSWETVRQRQADWIPVDLRLKSKGFHLASKCQHCNSEESLLHVMWECLIATQV</sequence>
<gene>
    <name evidence="2" type="primary">LOC108663025</name>
</gene>
<dbReference type="GeneID" id="108663025"/>
<dbReference type="PANTHER" id="PTHR33116:SF78">
    <property type="entry name" value="OS12G0587133 PROTEIN"/>
    <property type="match status" value="1"/>
</dbReference>
<dbReference type="KEGG" id="tcc:108663025"/>
<dbReference type="AlphaFoldDB" id="A0AB32WU01"/>
<reference evidence="1" key="1">
    <citation type="journal article" date="1997" name="Nucleic Acids Res.">
        <title>tRNAscan-SE: a program for improved detection of transfer RNA genes in genomic sequence.</title>
        <authorList>
            <person name="Lowe T.M."/>
            <person name="Eddy S.R."/>
        </authorList>
    </citation>
    <scope>NUCLEOTIDE SEQUENCE [LARGE SCALE GENOMIC DNA]</scope>
    <source>
        <strain evidence="1">r\B97-61/B2</strain>
    </source>
</reference>
<protein>
    <submittedName>
        <fullName evidence="2">Uncharacterized protein LOC108663025</fullName>
    </submittedName>
</protein>
<proteinExistence type="predicted"/>
<name>A0AB32WU01_THECC</name>
<evidence type="ECO:0000313" key="2">
    <source>
        <dbReference type="RefSeq" id="XP_017980999.1"/>
    </source>
</evidence>
<dbReference type="RefSeq" id="XP_017980999.1">
    <property type="nucleotide sequence ID" value="XM_018125510.1"/>
</dbReference>
<dbReference type="Gramene" id="Tc08v2_t013020.1">
    <property type="protein sequence ID" value="Tc08v2_p013020.1"/>
    <property type="gene ID" value="Tc08v2_g013020"/>
</dbReference>
<dbReference type="PANTHER" id="PTHR33116">
    <property type="entry name" value="REVERSE TRANSCRIPTASE ZINC-BINDING DOMAIN-CONTAINING PROTEIN-RELATED-RELATED"/>
    <property type="match status" value="1"/>
</dbReference>
<reference evidence="2" key="2">
    <citation type="submission" date="2025-08" db="UniProtKB">
        <authorList>
            <consortium name="RefSeq"/>
        </authorList>
    </citation>
    <scope>IDENTIFICATION</scope>
</reference>
<organism evidence="1 2">
    <name type="scientific">Theobroma cacao</name>
    <name type="common">Cacao</name>
    <name type="synonym">Cocoa</name>
    <dbReference type="NCBI Taxonomy" id="3641"/>
    <lineage>
        <taxon>Eukaryota</taxon>
        <taxon>Viridiplantae</taxon>
        <taxon>Streptophyta</taxon>
        <taxon>Embryophyta</taxon>
        <taxon>Tracheophyta</taxon>
        <taxon>Spermatophyta</taxon>
        <taxon>Magnoliopsida</taxon>
        <taxon>eudicotyledons</taxon>
        <taxon>Gunneridae</taxon>
        <taxon>Pentapetalae</taxon>
        <taxon>rosids</taxon>
        <taxon>malvids</taxon>
        <taxon>Malvales</taxon>
        <taxon>Malvaceae</taxon>
        <taxon>Byttnerioideae</taxon>
        <taxon>Theobroma</taxon>
    </lineage>
</organism>